<name>T1EDG1_HELRO</name>
<evidence type="ECO:0000256" key="1">
    <source>
        <dbReference type="ARBA" id="ARBA00006315"/>
    </source>
</evidence>
<organism evidence="3 4">
    <name type="scientific">Helobdella robusta</name>
    <name type="common">Californian leech</name>
    <dbReference type="NCBI Taxonomy" id="6412"/>
    <lineage>
        <taxon>Eukaryota</taxon>
        <taxon>Metazoa</taxon>
        <taxon>Spiralia</taxon>
        <taxon>Lophotrochozoa</taxon>
        <taxon>Annelida</taxon>
        <taxon>Clitellata</taxon>
        <taxon>Hirudinea</taxon>
        <taxon>Rhynchobdellida</taxon>
        <taxon>Glossiphoniidae</taxon>
        <taxon>Helobdella</taxon>
    </lineage>
</organism>
<dbReference type="OrthoDB" id="417112at2759"/>
<dbReference type="InParanoid" id="T1EDG1"/>
<reference evidence="2 4" key="2">
    <citation type="journal article" date="2013" name="Nature">
        <title>Insights into bilaterian evolution from three spiralian genomes.</title>
        <authorList>
            <person name="Simakov O."/>
            <person name="Marletaz F."/>
            <person name="Cho S.J."/>
            <person name="Edsinger-Gonzales E."/>
            <person name="Havlak P."/>
            <person name="Hellsten U."/>
            <person name="Kuo D.H."/>
            <person name="Larsson T."/>
            <person name="Lv J."/>
            <person name="Arendt D."/>
            <person name="Savage R."/>
            <person name="Osoegawa K."/>
            <person name="de Jong P."/>
            <person name="Grimwood J."/>
            <person name="Chapman J.A."/>
            <person name="Shapiro H."/>
            <person name="Aerts A."/>
            <person name="Otillar R.P."/>
            <person name="Terry A.Y."/>
            <person name="Boore J.L."/>
            <person name="Grigoriev I.V."/>
            <person name="Lindberg D.R."/>
            <person name="Seaver E.C."/>
            <person name="Weisblat D.A."/>
            <person name="Putnam N.H."/>
            <person name="Rokhsar D.S."/>
        </authorList>
    </citation>
    <scope>NUCLEOTIDE SEQUENCE</scope>
</reference>
<evidence type="ECO:0000313" key="2">
    <source>
        <dbReference type="EMBL" id="ESN93520.1"/>
    </source>
</evidence>
<gene>
    <name evidence="3" type="primary">20194613</name>
    <name evidence="2" type="ORF">HELRODRAFT_103432</name>
</gene>
<dbReference type="PANTHER" id="PTHR11060">
    <property type="entry name" value="PROTEIN MEMO1"/>
    <property type="match status" value="1"/>
</dbReference>
<dbReference type="GeneID" id="20194613"/>
<dbReference type="STRING" id="6412.T1EDG1"/>
<dbReference type="InterPro" id="IPR002737">
    <property type="entry name" value="MEMO1_fam"/>
</dbReference>
<evidence type="ECO:0008006" key="5">
    <source>
        <dbReference type="Google" id="ProtNLM"/>
    </source>
</evidence>
<evidence type="ECO:0000313" key="4">
    <source>
        <dbReference type="Proteomes" id="UP000015101"/>
    </source>
</evidence>
<evidence type="ECO:0000313" key="3">
    <source>
        <dbReference type="EnsemblMetazoa" id="HelroP103432"/>
    </source>
</evidence>
<dbReference type="EMBL" id="KB097605">
    <property type="protein sequence ID" value="ESN93520.1"/>
    <property type="molecule type" value="Genomic_DNA"/>
</dbReference>
<dbReference type="AlphaFoldDB" id="T1EDG1"/>
<dbReference type="Pfam" id="PF01875">
    <property type="entry name" value="Memo"/>
    <property type="match status" value="1"/>
</dbReference>
<keyword evidence="4" id="KW-1185">Reference proteome</keyword>
<dbReference type="EMBL" id="AMQM01007385">
    <property type="status" value="NOT_ANNOTATED_CDS"/>
    <property type="molecule type" value="Genomic_DNA"/>
</dbReference>
<dbReference type="PANTHER" id="PTHR11060:SF0">
    <property type="entry name" value="PROTEIN MEMO1"/>
    <property type="match status" value="1"/>
</dbReference>
<reference evidence="4" key="1">
    <citation type="submission" date="2012-12" db="EMBL/GenBank/DDBJ databases">
        <authorList>
            <person name="Hellsten U."/>
            <person name="Grimwood J."/>
            <person name="Chapman J.A."/>
            <person name="Shapiro H."/>
            <person name="Aerts A."/>
            <person name="Otillar R.P."/>
            <person name="Terry A.Y."/>
            <person name="Boore J.L."/>
            <person name="Simakov O."/>
            <person name="Marletaz F."/>
            <person name="Cho S.-J."/>
            <person name="Edsinger-Gonzales E."/>
            <person name="Havlak P."/>
            <person name="Kuo D.-H."/>
            <person name="Larsson T."/>
            <person name="Lv J."/>
            <person name="Arendt D."/>
            <person name="Savage R."/>
            <person name="Osoegawa K."/>
            <person name="de Jong P."/>
            <person name="Lindberg D.R."/>
            <person name="Seaver E.C."/>
            <person name="Weisblat D.A."/>
            <person name="Putnam N.H."/>
            <person name="Grigoriev I.V."/>
            <person name="Rokhsar D.S."/>
        </authorList>
    </citation>
    <scope>NUCLEOTIDE SEQUENCE</scope>
</reference>
<dbReference type="FunCoup" id="T1EDG1">
    <property type="interactions" value="1715"/>
</dbReference>
<dbReference type="OMA" id="EQEAQYG"/>
<reference evidence="3" key="3">
    <citation type="submission" date="2015-06" db="UniProtKB">
        <authorList>
            <consortium name="EnsemblMetazoa"/>
        </authorList>
    </citation>
    <scope>IDENTIFICATION</scope>
</reference>
<dbReference type="CTD" id="20194613"/>
<accession>T1EDG1</accession>
<sequence>MKYRRASHAGSWYKANAKELNEDLAGWLEDAPSSHWPARAIIGPHAGYSYSGPCAAHAYKQIDPDNIERIFLLGPAHHIRLNGCGMTSAKFYCTPFYDILIDHDVYQDLRSFTEFGLMGQEVDEDEHSLEMHLPFIAKVMENRPFKLVPILVGNLTLENEELFGKMFSKYLLDPANLFVISSDFCHWGSRFKYTPYDQSAGQIWESIRKLDKQGMKLIESLNHKKFHDYLNETHNTICGRHPIGILLAAIEEAQKQSSSSSGSSSSSSKPLKFDLKFINYEQSNRCRSMNDSSVSYAAGVLLIG</sequence>
<dbReference type="RefSeq" id="XP_009028381.1">
    <property type="nucleotide sequence ID" value="XM_009030133.1"/>
</dbReference>
<dbReference type="Gene3D" id="3.40.830.10">
    <property type="entry name" value="LigB-like"/>
    <property type="match status" value="1"/>
</dbReference>
<dbReference type="HAMAP" id="MF_00055">
    <property type="entry name" value="MEMO1"/>
    <property type="match status" value="1"/>
</dbReference>
<proteinExistence type="inferred from homology"/>
<dbReference type="CDD" id="cd07361">
    <property type="entry name" value="MEMO_like"/>
    <property type="match status" value="1"/>
</dbReference>
<dbReference type="KEGG" id="hro:HELRODRAFT_103432"/>
<dbReference type="HOGENOM" id="CLU_038085_0_1_1"/>
<comment type="similarity">
    <text evidence="1">Belongs to the MEMO1 family.</text>
</comment>
<dbReference type="EnsemblMetazoa" id="HelroT103432">
    <property type="protein sequence ID" value="HelroP103432"/>
    <property type="gene ID" value="HelroG103432"/>
</dbReference>
<dbReference type="Proteomes" id="UP000015101">
    <property type="component" value="Unassembled WGS sequence"/>
</dbReference>
<dbReference type="eggNOG" id="KOG3086">
    <property type="taxonomic scope" value="Eukaryota"/>
</dbReference>
<dbReference type="NCBIfam" id="TIGR04336">
    <property type="entry name" value="AmmeMemoSam_B"/>
    <property type="match status" value="1"/>
</dbReference>
<protein>
    <recommendedName>
        <fullName evidence="5">Mediator of ErbB2-driven cell motility 1</fullName>
    </recommendedName>
</protein>